<gene>
    <name evidence="2" type="ORF">ACFQRG_11425</name>
</gene>
<evidence type="ECO:0000313" key="2">
    <source>
        <dbReference type="EMBL" id="MFC7393564.1"/>
    </source>
</evidence>
<dbReference type="EMBL" id="JBHTCO010000014">
    <property type="protein sequence ID" value="MFC7393564.1"/>
    <property type="molecule type" value="Genomic_DNA"/>
</dbReference>
<keyword evidence="3" id="KW-1185">Reference proteome</keyword>
<dbReference type="InterPro" id="IPR036515">
    <property type="entry name" value="Transposase_17_sf"/>
</dbReference>
<dbReference type="Proteomes" id="UP001596505">
    <property type="component" value="Unassembled WGS sequence"/>
</dbReference>
<comment type="caution">
    <text evidence="2">The sequence shown here is derived from an EMBL/GenBank/DDBJ whole genome shotgun (WGS) entry which is preliminary data.</text>
</comment>
<dbReference type="SMART" id="SM01321">
    <property type="entry name" value="Y1_Tnp"/>
    <property type="match status" value="1"/>
</dbReference>
<feature type="domain" description="Transposase IS200-like" evidence="1">
    <location>
        <begin position="9"/>
        <end position="123"/>
    </location>
</feature>
<evidence type="ECO:0000259" key="1">
    <source>
        <dbReference type="SMART" id="SM01321"/>
    </source>
</evidence>
<dbReference type="Pfam" id="PF01797">
    <property type="entry name" value="Y1_Tnp"/>
    <property type="match status" value="1"/>
</dbReference>
<organism evidence="2 3">
    <name type="scientific">Scopulibacillus cellulosilyticus</name>
    <dbReference type="NCBI Taxonomy" id="2665665"/>
    <lineage>
        <taxon>Bacteria</taxon>
        <taxon>Bacillati</taxon>
        <taxon>Bacillota</taxon>
        <taxon>Bacilli</taxon>
        <taxon>Bacillales</taxon>
        <taxon>Sporolactobacillaceae</taxon>
        <taxon>Scopulibacillus</taxon>
    </lineage>
</organism>
<sequence>MSRKPRIWYPGAMYHITCRGNRKTDIFHDREDRDTYLTLLEKTRERYPFYLLSYCLMTNHIHLQSKTIYTKSNVIMQYLNSLYASYINKKYDYAGHVFQGRYGAELTDSMKYLLDVSRYIHLNPVEAGMISSPEQYQWSSCRAYTTNEKNPHVQTSHILSFFPNPQKQNYKLFIEREGEDNSINCL</sequence>
<dbReference type="InterPro" id="IPR002686">
    <property type="entry name" value="Transposase_17"/>
</dbReference>
<dbReference type="Gene3D" id="3.30.70.1290">
    <property type="entry name" value="Transposase IS200-like"/>
    <property type="match status" value="1"/>
</dbReference>
<dbReference type="RefSeq" id="WP_380966076.1">
    <property type="nucleotide sequence ID" value="NZ_JBHTCO010000014.1"/>
</dbReference>
<dbReference type="PANTHER" id="PTHR34322:SF2">
    <property type="entry name" value="TRANSPOSASE IS200-LIKE DOMAIN-CONTAINING PROTEIN"/>
    <property type="match status" value="1"/>
</dbReference>
<evidence type="ECO:0000313" key="3">
    <source>
        <dbReference type="Proteomes" id="UP001596505"/>
    </source>
</evidence>
<dbReference type="SUPFAM" id="SSF143422">
    <property type="entry name" value="Transposase IS200-like"/>
    <property type="match status" value="1"/>
</dbReference>
<name>A0ABW2PWN4_9BACL</name>
<accession>A0ABW2PWN4</accession>
<protein>
    <submittedName>
        <fullName evidence="2">Transposase</fullName>
    </submittedName>
</protein>
<dbReference type="PANTHER" id="PTHR34322">
    <property type="entry name" value="TRANSPOSASE, Y1_TNP DOMAIN-CONTAINING"/>
    <property type="match status" value="1"/>
</dbReference>
<reference evidence="3" key="1">
    <citation type="journal article" date="2019" name="Int. J. Syst. Evol. Microbiol.">
        <title>The Global Catalogue of Microorganisms (GCM) 10K type strain sequencing project: providing services to taxonomists for standard genome sequencing and annotation.</title>
        <authorList>
            <consortium name="The Broad Institute Genomics Platform"/>
            <consortium name="The Broad Institute Genome Sequencing Center for Infectious Disease"/>
            <person name="Wu L."/>
            <person name="Ma J."/>
        </authorList>
    </citation>
    <scope>NUCLEOTIDE SEQUENCE [LARGE SCALE GENOMIC DNA]</scope>
    <source>
        <strain evidence="3">CGMCC 1.16305</strain>
    </source>
</reference>
<proteinExistence type="predicted"/>